<dbReference type="PROSITE" id="PS50011">
    <property type="entry name" value="PROTEIN_KINASE_DOM"/>
    <property type="match status" value="1"/>
</dbReference>
<accession>A0AA36I5N6</accession>
<dbReference type="SMART" id="SM00054">
    <property type="entry name" value="EFh"/>
    <property type="match status" value="2"/>
</dbReference>
<dbReference type="EMBL" id="CAUJNA010000815">
    <property type="protein sequence ID" value="CAJ1381507.1"/>
    <property type="molecule type" value="Genomic_DNA"/>
</dbReference>
<dbReference type="Proteomes" id="UP001178507">
    <property type="component" value="Unassembled WGS sequence"/>
</dbReference>
<keyword evidence="1" id="KW-0677">Repeat</keyword>
<organism evidence="9 10">
    <name type="scientific">Effrenium voratum</name>
    <dbReference type="NCBI Taxonomy" id="2562239"/>
    <lineage>
        <taxon>Eukaryota</taxon>
        <taxon>Sar</taxon>
        <taxon>Alveolata</taxon>
        <taxon>Dinophyceae</taxon>
        <taxon>Suessiales</taxon>
        <taxon>Symbiodiniaceae</taxon>
        <taxon>Effrenium</taxon>
    </lineage>
</organism>
<evidence type="ECO:0000256" key="4">
    <source>
        <dbReference type="PROSITE-ProRule" id="PRU00708"/>
    </source>
</evidence>
<dbReference type="Gene3D" id="1.10.510.10">
    <property type="entry name" value="Transferase(Phosphotransferase) domain 1"/>
    <property type="match status" value="1"/>
</dbReference>
<dbReference type="InterPro" id="IPR018247">
    <property type="entry name" value="EF_Hand_1_Ca_BS"/>
</dbReference>
<feature type="compositionally biased region" description="Low complexity" evidence="6">
    <location>
        <begin position="817"/>
        <end position="826"/>
    </location>
</feature>
<dbReference type="SUPFAM" id="SSF47473">
    <property type="entry name" value="EF-hand"/>
    <property type="match status" value="1"/>
</dbReference>
<dbReference type="CDD" id="cd00180">
    <property type="entry name" value="PKc"/>
    <property type="match status" value="1"/>
</dbReference>
<feature type="compositionally biased region" description="Basic and acidic residues" evidence="6">
    <location>
        <begin position="796"/>
        <end position="816"/>
    </location>
</feature>
<dbReference type="Pfam" id="PF13499">
    <property type="entry name" value="EF-hand_7"/>
    <property type="match status" value="1"/>
</dbReference>
<dbReference type="SUPFAM" id="SSF56112">
    <property type="entry name" value="Protein kinase-like (PK-like)"/>
    <property type="match status" value="1"/>
</dbReference>
<dbReference type="Pfam" id="PF00069">
    <property type="entry name" value="Pkinase"/>
    <property type="match status" value="1"/>
</dbReference>
<dbReference type="PROSITE" id="PS00303">
    <property type="entry name" value="S100_CABP"/>
    <property type="match status" value="1"/>
</dbReference>
<dbReference type="InterPro" id="IPR011992">
    <property type="entry name" value="EF-hand-dom_pair"/>
</dbReference>
<feature type="repeat" description="PPR" evidence="4">
    <location>
        <begin position="132"/>
        <end position="166"/>
    </location>
</feature>
<dbReference type="PROSITE" id="PS51375">
    <property type="entry name" value="PPR"/>
    <property type="match status" value="1"/>
</dbReference>
<feature type="compositionally biased region" description="Polar residues" evidence="6">
    <location>
        <begin position="753"/>
        <end position="762"/>
    </location>
</feature>
<evidence type="ECO:0000259" key="8">
    <source>
        <dbReference type="PROSITE" id="PS50222"/>
    </source>
</evidence>
<sequence>MPAAAAAGRSEVWALSLELLQASQVQGLRKDARQGSKAITAFGHSHQWKDAMLTLQELESSDIEPNVVLFGSLTNALKGGSGWQLAFEVLERSAHEGLQSLFAHNAAMSACRATWVAGLALLASMTSVRWSDAVTYNTAITVCTNGKQAQRATRLLNNIKDDGLVPDQVSFASVILACKMAADWQAAVALWQEMEEQPHLRPDSMTHGVVMAACCSGQQWERALRMLESICQNHDPDLVTVNTALSACSLGRCWLLTLTLLERLQRSTQPDVISLNAALTTCERADSWQAAVALMQTLSQFLQPDGVSYASCTSACGAGAGSQRWGLGLHLLTAAAQRGLLRQEATSSALKALQEAEFGFQRWARALLLFNQAILAKLQPDSLFLTAALGACRDGAFEGSMRAGEQARSLLARLGQDADIAALGVALDTSEAAADHAGSVGLLAEISGEELRLLHELQVSTVYRAVIGIDLLQHCSTLIQACFHRVVVAPVLPRLQELAHSELERDPLLERQPMLGASASAKALLVLGMHQENQTWSSIARCSTRSCTSASLVRASLDAIATALSAWLAFSIHPKAAIAPSRGRISATMPGGPNIISPIAAHHDRAPHGERQALLTLAAAISTAQHTPGQNLGDAKFALVDEDGSGRIEKSELEVLLSFLGLDPDGGQVDSLFDVLDTDKDGLISFQEFVDFVFRTGDRDFLTESEFMKVRELQAAHKEAQKAPVPGEDVRDAQAAQEEQLPVKDATEAKIPSTAQAKSPSAAQEEELVRLRRRTEELEEGLRQREKVIERLTGKLQKAREEARGIGRHSRGDSKASKASSSKSSSPRQPQGDVDESPDVLKREISQLKKQLHEKQYSVQRLENQQEKIISGYTDFVHALLQSSASEQLQKHCNLKTAEMLGKGAYGFVMKCQDKEHQEVVVKLQGPRWASVAAQEWANGSACSHENIVAHLQVLMHYDGRAELEGKIMQAFETGTFTGKQPKLLPDRYICMLMEHMNRGTVQHLSKEDLINLEGLAAVIRQVASALAFMHKGKRTHNDVKPENILLKQLPDSPHLIVKLADFGLAQCSVERDRDLELSAYTFWCLGLRETFEHMPAKAERPGAVERFKQEALPQDSQARLRKAIGEVIADLWTCSTSMQCVATMEELKDAELSLQQESHQPVAANADREVSHRMERQAVLWKAVDMVTIARKWSEEVDYQGWL</sequence>
<dbReference type="InterPro" id="IPR011990">
    <property type="entry name" value="TPR-like_helical_dom_sf"/>
</dbReference>
<comment type="caution">
    <text evidence="9">The sequence shown here is derived from an EMBL/GenBank/DDBJ whole genome shotgun (WGS) entry which is preliminary data.</text>
</comment>
<dbReference type="PROSITE" id="PS50222">
    <property type="entry name" value="EF_HAND_2"/>
    <property type="match status" value="2"/>
</dbReference>
<keyword evidence="2" id="KW-0106">Calcium</keyword>
<feature type="domain" description="EF-hand" evidence="8">
    <location>
        <begin position="637"/>
        <end position="663"/>
    </location>
</feature>
<dbReference type="PANTHER" id="PTHR47447:SF17">
    <property type="entry name" value="OS12G0638900 PROTEIN"/>
    <property type="match status" value="1"/>
</dbReference>
<dbReference type="PROSITE" id="PS00107">
    <property type="entry name" value="PROTEIN_KINASE_ATP"/>
    <property type="match status" value="1"/>
</dbReference>
<feature type="domain" description="EF-hand" evidence="8">
    <location>
        <begin position="664"/>
        <end position="699"/>
    </location>
</feature>
<dbReference type="PROSITE" id="PS00018">
    <property type="entry name" value="EF_HAND_1"/>
    <property type="match status" value="2"/>
</dbReference>
<name>A0AA36I5N6_9DINO</name>
<comment type="similarity">
    <text evidence="3">Belongs to the protein kinase superfamily. Ser/Thr protein kinase family. CDPK subfamily.</text>
</comment>
<dbReference type="AlphaFoldDB" id="A0AA36I5N6"/>
<keyword evidence="5" id="KW-0547">Nucleotide-binding</keyword>
<reference evidence="9" key="1">
    <citation type="submission" date="2023-08" db="EMBL/GenBank/DDBJ databases">
        <authorList>
            <person name="Chen Y."/>
            <person name="Shah S."/>
            <person name="Dougan E. K."/>
            <person name="Thang M."/>
            <person name="Chan C."/>
        </authorList>
    </citation>
    <scope>NUCLEOTIDE SEQUENCE</scope>
</reference>
<dbReference type="InterPro" id="IPR011009">
    <property type="entry name" value="Kinase-like_dom_sf"/>
</dbReference>
<feature type="region of interest" description="Disordered" evidence="6">
    <location>
        <begin position="718"/>
        <end position="768"/>
    </location>
</feature>
<feature type="region of interest" description="Disordered" evidence="6">
    <location>
        <begin position="796"/>
        <end position="839"/>
    </location>
</feature>
<keyword evidence="5" id="KW-0067">ATP-binding</keyword>
<dbReference type="GO" id="GO:0004672">
    <property type="term" value="F:protein kinase activity"/>
    <property type="evidence" value="ECO:0007669"/>
    <property type="project" value="InterPro"/>
</dbReference>
<keyword evidence="10" id="KW-1185">Reference proteome</keyword>
<dbReference type="Pfam" id="PF13812">
    <property type="entry name" value="PPR_3"/>
    <property type="match status" value="1"/>
</dbReference>
<dbReference type="GO" id="GO:0005524">
    <property type="term" value="F:ATP binding"/>
    <property type="evidence" value="ECO:0007669"/>
    <property type="project" value="UniProtKB-UniRule"/>
</dbReference>
<evidence type="ECO:0000313" key="9">
    <source>
        <dbReference type="EMBL" id="CAJ1381507.1"/>
    </source>
</evidence>
<evidence type="ECO:0000256" key="5">
    <source>
        <dbReference type="PROSITE-ProRule" id="PRU10141"/>
    </source>
</evidence>
<feature type="binding site" evidence="5">
    <location>
        <position position="923"/>
    </location>
    <ligand>
        <name>ATP</name>
        <dbReference type="ChEBI" id="CHEBI:30616"/>
    </ligand>
</feature>
<evidence type="ECO:0000259" key="7">
    <source>
        <dbReference type="PROSITE" id="PS50011"/>
    </source>
</evidence>
<feature type="domain" description="Protein kinase" evidence="7">
    <location>
        <begin position="895"/>
        <end position="1204"/>
    </location>
</feature>
<evidence type="ECO:0000256" key="2">
    <source>
        <dbReference type="ARBA" id="ARBA00022837"/>
    </source>
</evidence>
<dbReference type="Gene3D" id="1.25.40.10">
    <property type="entry name" value="Tetratricopeptide repeat domain"/>
    <property type="match status" value="3"/>
</dbReference>
<dbReference type="InterPro" id="IPR000719">
    <property type="entry name" value="Prot_kinase_dom"/>
</dbReference>
<dbReference type="PANTHER" id="PTHR47447">
    <property type="entry name" value="OS03G0856100 PROTEIN"/>
    <property type="match status" value="1"/>
</dbReference>
<gene>
    <name evidence="9" type="ORF">EVOR1521_LOCUS9172</name>
</gene>
<dbReference type="InterPro" id="IPR017441">
    <property type="entry name" value="Protein_kinase_ATP_BS"/>
</dbReference>
<evidence type="ECO:0000256" key="6">
    <source>
        <dbReference type="SAM" id="MobiDB-lite"/>
    </source>
</evidence>
<proteinExistence type="inferred from homology"/>
<dbReference type="InterPro" id="IPR002048">
    <property type="entry name" value="EF_hand_dom"/>
</dbReference>
<dbReference type="GO" id="GO:0005509">
    <property type="term" value="F:calcium ion binding"/>
    <property type="evidence" value="ECO:0007669"/>
    <property type="project" value="InterPro"/>
</dbReference>
<evidence type="ECO:0000256" key="3">
    <source>
        <dbReference type="ARBA" id="ARBA00024334"/>
    </source>
</evidence>
<dbReference type="InterPro" id="IPR002885">
    <property type="entry name" value="PPR_rpt"/>
</dbReference>
<evidence type="ECO:0000313" key="10">
    <source>
        <dbReference type="Proteomes" id="UP001178507"/>
    </source>
</evidence>
<evidence type="ECO:0000256" key="1">
    <source>
        <dbReference type="ARBA" id="ARBA00022737"/>
    </source>
</evidence>
<dbReference type="InterPro" id="IPR001751">
    <property type="entry name" value="S100/CaBP7/8-like_CS"/>
</dbReference>
<dbReference type="Gene3D" id="1.10.238.10">
    <property type="entry name" value="EF-hand"/>
    <property type="match status" value="1"/>
</dbReference>
<dbReference type="CDD" id="cd00051">
    <property type="entry name" value="EFh"/>
    <property type="match status" value="1"/>
</dbReference>
<dbReference type="SMART" id="SM00220">
    <property type="entry name" value="S_TKc"/>
    <property type="match status" value="1"/>
</dbReference>
<protein>
    <submittedName>
        <fullName evidence="9">Uncharacterized protein</fullName>
    </submittedName>
</protein>